<dbReference type="Proteomes" id="UP000772434">
    <property type="component" value="Unassembled WGS sequence"/>
</dbReference>
<dbReference type="EMBL" id="JADNRY010000338">
    <property type="protein sequence ID" value="KAF9058908.1"/>
    <property type="molecule type" value="Genomic_DNA"/>
</dbReference>
<keyword evidence="2" id="KW-1185">Reference proteome</keyword>
<accession>A0A9P5TYZ5</accession>
<reference evidence="1" key="1">
    <citation type="submission" date="2020-11" db="EMBL/GenBank/DDBJ databases">
        <authorList>
            <consortium name="DOE Joint Genome Institute"/>
            <person name="Ahrendt S."/>
            <person name="Riley R."/>
            <person name="Andreopoulos W."/>
            <person name="Labutti K."/>
            <person name="Pangilinan J."/>
            <person name="Ruiz-Duenas F.J."/>
            <person name="Barrasa J.M."/>
            <person name="Sanchez-Garcia M."/>
            <person name="Camarero S."/>
            <person name="Miyauchi S."/>
            <person name="Serrano A."/>
            <person name="Linde D."/>
            <person name="Babiker R."/>
            <person name="Drula E."/>
            <person name="Ayuso-Fernandez I."/>
            <person name="Pacheco R."/>
            <person name="Padilla G."/>
            <person name="Ferreira P."/>
            <person name="Barriuso J."/>
            <person name="Kellner H."/>
            <person name="Castanera R."/>
            <person name="Alfaro M."/>
            <person name="Ramirez L."/>
            <person name="Pisabarro A.G."/>
            <person name="Kuo A."/>
            <person name="Tritt A."/>
            <person name="Lipzen A."/>
            <person name="He G."/>
            <person name="Yan M."/>
            <person name="Ng V."/>
            <person name="Cullen D."/>
            <person name="Martin F."/>
            <person name="Rosso M.-N."/>
            <person name="Henrissat B."/>
            <person name="Hibbett D."/>
            <person name="Martinez A.T."/>
            <person name="Grigoriev I.V."/>
        </authorList>
    </citation>
    <scope>NUCLEOTIDE SEQUENCE</scope>
    <source>
        <strain evidence="1">AH 40177</strain>
    </source>
</reference>
<dbReference type="AlphaFoldDB" id="A0A9P5TYZ5"/>
<comment type="caution">
    <text evidence="1">The sequence shown here is derived from an EMBL/GenBank/DDBJ whole genome shotgun (WGS) entry which is preliminary data.</text>
</comment>
<proteinExistence type="predicted"/>
<organism evidence="1 2">
    <name type="scientific">Rhodocollybia butyracea</name>
    <dbReference type="NCBI Taxonomy" id="206335"/>
    <lineage>
        <taxon>Eukaryota</taxon>
        <taxon>Fungi</taxon>
        <taxon>Dikarya</taxon>
        <taxon>Basidiomycota</taxon>
        <taxon>Agaricomycotina</taxon>
        <taxon>Agaricomycetes</taxon>
        <taxon>Agaricomycetidae</taxon>
        <taxon>Agaricales</taxon>
        <taxon>Marasmiineae</taxon>
        <taxon>Omphalotaceae</taxon>
        <taxon>Rhodocollybia</taxon>
    </lineage>
</organism>
<sequence>MSTYNHRKPIFSPRVNISSELFLTKLRSEFGPASFKAQDLEHLLALCDSDYDDYELEVAHLQSRILYTRQQQQMLKDHKVRLRSLNSPVRKIPNEILANIFDLACERNFLLGYPWRDVNEPPIPSLMPSLPALSIASTCVRWRSVAVSTPSLWSRLKLAI</sequence>
<evidence type="ECO:0000313" key="1">
    <source>
        <dbReference type="EMBL" id="KAF9058908.1"/>
    </source>
</evidence>
<protein>
    <recommendedName>
        <fullName evidence="3">F-box domain-containing protein</fullName>
    </recommendedName>
</protein>
<evidence type="ECO:0000313" key="2">
    <source>
        <dbReference type="Proteomes" id="UP000772434"/>
    </source>
</evidence>
<dbReference type="Gene3D" id="1.20.1280.50">
    <property type="match status" value="1"/>
</dbReference>
<gene>
    <name evidence="1" type="ORF">BDP27DRAFT_532722</name>
</gene>
<dbReference type="OrthoDB" id="3221235at2759"/>
<evidence type="ECO:0008006" key="3">
    <source>
        <dbReference type="Google" id="ProtNLM"/>
    </source>
</evidence>
<name>A0A9P5TYZ5_9AGAR</name>